<keyword evidence="3" id="KW-1134">Transmembrane beta strand</keyword>
<evidence type="ECO:0000256" key="8">
    <source>
        <dbReference type="ARBA" id="ARBA00023170"/>
    </source>
</evidence>
<dbReference type="Gene3D" id="2.40.170.20">
    <property type="entry name" value="TonB-dependent receptor, beta-barrel domain"/>
    <property type="match status" value="1"/>
</dbReference>
<evidence type="ECO:0000256" key="5">
    <source>
        <dbReference type="ARBA" id="ARBA00022729"/>
    </source>
</evidence>
<sequence length="675" mass="73845">MLRIFTLAALLASAAPAALAQTAAATSSAQGVISYPQAFFAEQRPVTAYDMVGRLPGFTLDTGDNVRGFEGAAGNVLIDGGRPTSKTDTLDDILRRIPAGQVDHIQLIRGGAPGVDMQGKSILANVVKVKGGKLQGLVQVGQALGYDGRYKFGVRVEGSGPTGPGAWEGSLRYGEGIDDGAGEGPHLVLNPAGVVVERSDIDSHGAVHQWIGSGAYETPAFGGKLRVNGRIFDDNYRYNELNWLKFPVTGLESSNDRQDRFQTEVGANFKRELGARTNLELLLLHQTEDYSYGSRFRSTPTDFDFKLGKDISETIGRGVFKFRQSETLSWEAGAEAALNKLESKTAFSQDGVAIPLPASNVTVEEKRGEIFVKAVWRPTRTWTVEGSVREEGSAISSDGDVSLEKTLYYTKPRVAATWAPSANTQVRLRFERVVGQLDFDDFVATSSLGTGVITAGNPDLVPEQAWVSEAAIEQRFWTKGAAVLTLRHFALTDAIDRAPVFGPSGAFDAPSNIGDGTKDELQVTLTLPLDRFIPGAQLRGDSTWRRSEVTDPTTGAKREISGLRPLDWEAHFSQDLPQWRATWGVDAFGAWRETYYRFDQISTDKLKTYVTLFAEWKPRPDLLVRAEIQNATARGFRHTRQLYSGPRGANPPTAIDDRDIQVGRVFYVRVRKSFG</sequence>
<organism evidence="12 13">
    <name type="scientific">Phenylobacterium ferrooxidans</name>
    <dbReference type="NCBI Taxonomy" id="2982689"/>
    <lineage>
        <taxon>Bacteria</taxon>
        <taxon>Pseudomonadati</taxon>
        <taxon>Pseudomonadota</taxon>
        <taxon>Alphaproteobacteria</taxon>
        <taxon>Caulobacterales</taxon>
        <taxon>Caulobacteraceae</taxon>
        <taxon>Phenylobacterium</taxon>
    </lineage>
</organism>
<dbReference type="Proteomes" id="UP001598130">
    <property type="component" value="Unassembled WGS sequence"/>
</dbReference>
<accession>A0ABW6CWX0</accession>
<evidence type="ECO:0000313" key="13">
    <source>
        <dbReference type="Proteomes" id="UP001598130"/>
    </source>
</evidence>
<evidence type="ECO:0000256" key="3">
    <source>
        <dbReference type="ARBA" id="ARBA00022452"/>
    </source>
</evidence>
<evidence type="ECO:0000256" key="4">
    <source>
        <dbReference type="ARBA" id="ARBA00022692"/>
    </source>
</evidence>
<dbReference type="InterPro" id="IPR000531">
    <property type="entry name" value="Beta-barrel_TonB"/>
</dbReference>
<dbReference type="RefSeq" id="WP_377371824.1">
    <property type="nucleotide sequence ID" value="NZ_JAOTJD010000069.1"/>
</dbReference>
<feature type="domain" description="TonB-dependent receptor-like beta-barrel" evidence="11">
    <location>
        <begin position="228"/>
        <end position="630"/>
    </location>
</feature>
<feature type="signal peptide" evidence="10">
    <location>
        <begin position="1"/>
        <end position="20"/>
    </location>
</feature>
<dbReference type="InterPro" id="IPR036942">
    <property type="entry name" value="Beta-barrel_TonB_sf"/>
</dbReference>
<evidence type="ECO:0000256" key="7">
    <source>
        <dbReference type="ARBA" id="ARBA00023136"/>
    </source>
</evidence>
<feature type="chain" id="PRO_5045891181" evidence="10">
    <location>
        <begin position="21"/>
        <end position="675"/>
    </location>
</feature>
<keyword evidence="7" id="KW-0472">Membrane</keyword>
<dbReference type="PANTHER" id="PTHR30069">
    <property type="entry name" value="TONB-DEPENDENT OUTER MEMBRANE RECEPTOR"/>
    <property type="match status" value="1"/>
</dbReference>
<dbReference type="SUPFAM" id="SSF56935">
    <property type="entry name" value="Porins"/>
    <property type="match status" value="1"/>
</dbReference>
<evidence type="ECO:0000256" key="6">
    <source>
        <dbReference type="ARBA" id="ARBA00023077"/>
    </source>
</evidence>
<protein>
    <submittedName>
        <fullName evidence="12">TonB-dependent receptor</fullName>
    </submittedName>
</protein>
<evidence type="ECO:0000256" key="2">
    <source>
        <dbReference type="ARBA" id="ARBA00022448"/>
    </source>
</evidence>
<evidence type="ECO:0000256" key="9">
    <source>
        <dbReference type="ARBA" id="ARBA00023237"/>
    </source>
</evidence>
<reference evidence="12 13" key="1">
    <citation type="submission" date="2022-09" db="EMBL/GenBank/DDBJ databases">
        <title>New species of Phenylobacterium.</title>
        <authorList>
            <person name="Mieszkin S."/>
        </authorList>
    </citation>
    <scope>NUCLEOTIDE SEQUENCE [LARGE SCALE GENOMIC DNA]</scope>
    <source>
        <strain evidence="12 13">HK31-G</strain>
    </source>
</reference>
<dbReference type="Pfam" id="PF00593">
    <property type="entry name" value="TonB_dep_Rec_b-barrel"/>
    <property type="match status" value="1"/>
</dbReference>
<keyword evidence="2" id="KW-0813">Transport</keyword>
<dbReference type="InterPro" id="IPR039426">
    <property type="entry name" value="TonB-dep_rcpt-like"/>
</dbReference>
<keyword evidence="9" id="KW-0998">Cell outer membrane</keyword>
<evidence type="ECO:0000313" key="12">
    <source>
        <dbReference type="EMBL" id="MFD3266591.1"/>
    </source>
</evidence>
<keyword evidence="8 12" id="KW-0675">Receptor</keyword>
<dbReference type="EMBL" id="JAOTJD010000069">
    <property type="protein sequence ID" value="MFD3266591.1"/>
    <property type="molecule type" value="Genomic_DNA"/>
</dbReference>
<evidence type="ECO:0000256" key="1">
    <source>
        <dbReference type="ARBA" id="ARBA00004571"/>
    </source>
</evidence>
<comment type="caution">
    <text evidence="12">The sequence shown here is derived from an EMBL/GenBank/DDBJ whole genome shotgun (WGS) entry which is preliminary data.</text>
</comment>
<keyword evidence="6" id="KW-0798">TonB box</keyword>
<proteinExistence type="predicted"/>
<comment type="subcellular location">
    <subcellularLocation>
        <location evidence="1">Cell outer membrane</location>
        <topology evidence="1">Multi-pass membrane protein</topology>
    </subcellularLocation>
</comment>
<keyword evidence="4" id="KW-0812">Transmembrane</keyword>
<evidence type="ECO:0000259" key="11">
    <source>
        <dbReference type="Pfam" id="PF00593"/>
    </source>
</evidence>
<keyword evidence="5 10" id="KW-0732">Signal</keyword>
<dbReference type="PANTHER" id="PTHR30069:SF29">
    <property type="entry name" value="HEMOGLOBIN AND HEMOGLOBIN-HAPTOGLOBIN-BINDING PROTEIN 1-RELATED"/>
    <property type="match status" value="1"/>
</dbReference>
<name>A0ABW6CWX0_9CAUL</name>
<evidence type="ECO:0000256" key="10">
    <source>
        <dbReference type="SAM" id="SignalP"/>
    </source>
</evidence>
<keyword evidence="13" id="KW-1185">Reference proteome</keyword>
<gene>
    <name evidence="12" type="ORF">OCL97_21845</name>
</gene>